<feature type="region of interest" description="Disordered" evidence="1">
    <location>
        <begin position="1"/>
        <end position="35"/>
    </location>
</feature>
<organism evidence="2 3">
    <name type="scientific">Symbiodinium microadriaticum</name>
    <name type="common">Dinoflagellate</name>
    <name type="synonym">Zooxanthella microadriatica</name>
    <dbReference type="NCBI Taxonomy" id="2951"/>
    <lineage>
        <taxon>Eukaryota</taxon>
        <taxon>Sar</taxon>
        <taxon>Alveolata</taxon>
        <taxon>Dinophyceae</taxon>
        <taxon>Suessiales</taxon>
        <taxon>Symbiodiniaceae</taxon>
        <taxon>Symbiodinium</taxon>
    </lineage>
</organism>
<accession>A0A1Q9BE99</accession>
<proteinExistence type="predicted"/>
<evidence type="ECO:0000256" key="1">
    <source>
        <dbReference type="SAM" id="MobiDB-lite"/>
    </source>
</evidence>
<reference evidence="2 3" key="1">
    <citation type="submission" date="2016-02" db="EMBL/GenBank/DDBJ databases">
        <title>Genome analysis of coral dinoflagellate symbionts highlights evolutionary adaptations to a symbiotic lifestyle.</title>
        <authorList>
            <person name="Aranda M."/>
            <person name="Li Y."/>
            <person name="Liew Y.J."/>
            <person name="Baumgarten S."/>
            <person name="Simakov O."/>
            <person name="Wilson M."/>
            <person name="Piel J."/>
            <person name="Ashoor H."/>
            <person name="Bougouffa S."/>
            <person name="Bajic V.B."/>
            <person name="Ryu T."/>
            <person name="Ravasi T."/>
            <person name="Bayer T."/>
            <person name="Micklem G."/>
            <person name="Kim H."/>
            <person name="Bhak J."/>
            <person name="Lajeunesse T.C."/>
            <person name="Voolstra C.R."/>
        </authorList>
    </citation>
    <scope>NUCLEOTIDE SEQUENCE [LARGE SCALE GENOMIC DNA]</scope>
    <source>
        <strain evidence="2 3">CCMP2467</strain>
    </source>
</reference>
<evidence type="ECO:0000313" key="2">
    <source>
        <dbReference type="EMBL" id="OLP67657.1"/>
    </source>
</evidence>
<sequence length="35" mass="3932">THPRPGPLRRSAPGGRCSHSELARVSSGRRRRQRP</sequence>
<gene>
    <name evidence="2" type="ORF">AK812_SmicGene48479</name>
</gene>
<feature type="non-terminal residue" evidence="2">
    <location>
        <position position="1"/>
    </location>
</feature>
<dbReference type="EMBL" id="LSRX01007993">
    <property type="protein sequence ID" value="OLP67657.1"/>
    <property type="molecule type" value="Genomic_DNA"/>
</dbReference>
<dbReference type="Proteomes" id="UP000186817">
    <property type="component" value="Unassembled WGS sequence"/>
</dbReference>
<feature type="non-terminal residue" evidence="2">
    <location>
        <position position="35"/>
    </location>
</feature>
<comment type="caution">
    <text evidence="2">The sequence shown here is derived from an EMBL/GenBank/DDBJ whole genome shotgun (WGS) entry which is preliminary data.</text>
</comment>
<evidence type="ECO:0000313" key="3">
    <source>
        <dbReference type="Proteomes" id="UP000186817"/>
    </source>
</evidence>
<keyword evidence="3" id="KW-1185">Reference proteome</keyword>
<protein>
    <submittedName>
        <fullName evidence="2">Uncharacterized protein</fullName>
    </submittedName>
</protein>
<dbReference type="AlphaFoldDB" id="A0A1Q9BE99"/>
<name>A0A1Q9BE99_SYMMI</name>